<gene>
    <name evidence="1" type="ordered locus">Dfer_0463</name>
</gene>
<proteinExistence type="predicted"/>
<dbReference type="EMBL" id="CP001619">
    <property type="protein sequence ID" value="ACT91732.1"/>
    <property type="molecule type" value="Genomic_DNA"/>
</dbReference>
<accession>C6VZC0</accession>
<dbReference type="Proteomes" id="UP000002011">
    <property type="component" value="Chromosome"/>
</dbReference>
<sequence>MKASPTFRGPQNVRASKILTLMIIAWMLIAGSCTETEVKEYDAAEPCFTKESLETVPWIKDELAWFQQPKMSFLMVSVYRYRGEYYLAFENVATSGPSIHIFNCSGQHLGELNINYNEFYDNVELMTVLLEGYY</sequence>
<evidence type="ECO:0000313" key="1">
    <source>
        <dbReference type="EMBL" id="ACT91732.1"/>
    </source>
</evidence>
<dbReference type="OrthoDB" id="958080at2"/>
<organism evidence="1 2">
    <name type="scientific">Dyadobacter fermentans (strain ATCC 700827 / DSM 18053 / CIP 107007 / KCTC 52180 / NS114)</name>
    <dbReference type="NCBI Taxonomy" id="471854"/>
    <lineage>
        <taxon>Bacteria</taxon>
        <taxon>Pseudomonadati</taxon>
        <taxon>Bacteroidota</taxon>
        <taxon>Cytophagia</taxon>
        <taxon>Cytophagales</taxon>
        <taxon>Spirosomataceae</taxon>
        <taxon>Dyadobacter</taxon>
    </lineage>
</organism>
<reference evidence="1 2" key="1">
    <citation type="journal article" date="2009" name="Stand. Genomic Sci.">
        <title>Complete genome sequence of Dyadobacter fermentans type strain (NS114).</title>
        <authorList>
            <person name="Lang E."/>
            <person name="Lapidus A."/>
            <person name="Chertkov O."/>
            <person name="Brettin T."/>
            <person name="Detter J.C."/>
            <person name="Han C."/>
            <person name="Copeland A."/>
            <person name="Glavina Del Rio T."/>
            <person name="Nolan M."/>
            <person name="Chen F."/>
            <person name="Lucas S."/>
            <person name="Tice H."/>
            <person name="Cheng J.F."/>
            <person name="Land M."/>
            <person name="Hauser L."/>
            <person name="Chang Y.J."/>
            <person name="Jeffries C.D."/>
            <person name="Kopitz M."/>
            <person name="Bruce D."/>
            <person name="Goodwin L."/>
            <person name="Pitluck S."/>
            <person name="Ovchinnikova G."/>
            <person name="Pati A."/>
            <person name="Ivanova N."/>
            <person name="Mavrommatis K."/>
            <person name="Chen A."/>
            <person name="Palaniappan K."/>
            <person name="Chain P."/>
            <person name="Bristow J."/>
            <person name="Eisen J.A."/>
            <person name="Markowitz V."/>
            <person name="Hugenholtz P."/>
            <person name="Goker M."/>
            <person name="Rohde M."/>
            <person name="Kyrpides N.C."/>
            <person name="Klenk H.P."/>
        </authorList>
    </citation>
    <scope>NUCLEOTIDE SEQUENCE [LARGE SCALE GENOMIC DNA]</scope>
    <source>
        <strain evidence="2">ATCC 700827 / DSM 18053 / CIP 107007 / KCTC 52180 / NS114</strain>
    </source>
</reference>
<dbReference type="AlphaFoldDB" id="C6VZC0"/>
<dbReference type="RefSeq" id="WP_012780080.1">
    <property type="nucleotide sequence ID" value="NC_013037.1"/>
</dbReference>
<evidence type="ECO:0000313" key="2">
    <source>
        <dbReference type="Proteomes" id="UP000002011"/>
    </source>
</evidence>
<dbReference type="KEGG" id="dfe:Dfer_0463"/>
<dbReference type="HOGENOM" id="CLU_1892894_0_0_10"/>
<dbReference type="STRING" id="471854.Dfer_0463"/>
<name>C6VZC0_DYAFD</name>
<evidence type="ECO:0008006" key="3">
    <source>
        <dbReference type="Google" id="ProtNLM"/>
    </source>
</evidence>
<keyword evidence="2" id="KW-1185">Reference proteome</keyword>
<protein>
    <recommendedName>
        <fullName evidence="3">Lipoprotein</fullName>
    </recommendedName>
</protein>
<dbReference type="PROSITE" id="PS51257">
    <property type="entry name" value="PROKAR_LIPOPROTEIN"/>
    <property type="match status" value="1"/>
</dbReference>